<dbReference type="GO" id="GO:0098797">
    <property type="term" value="C:plasma membrane protein complex"/>
    <property type="evidence" value="ECO:0007669"/>
    <property type="project" value="TreeGrafter"/>
</dbReference>
<feature type="transmembrane region" description="Helical" evidence="11">
    <location>
        <begin position="60"/>
        <end position="79"/>
    </location>
</feature>
<organism evidence="13 14">
    <name type="scientific">Phocaeicola dorei</name>
    <dbReference type="NCBI Taxonomy" id="357276"/>
    <lineage>
        <taxon>Bacteria</taxon>
        <taxon>Pseudomonadati</taxon>
        <taxon>Bacteroidota</taxon>
        <taxon>Bacteroidia</taxon>
        <taxon>Bacteroidales</taxon>
        <taxon>Bacteroidaceae</taxon>
        <taxon>Phocaeicola</taxon>
    </lineage>
</organism>
<evidence type="ECO:0000256" key="2">
    <source>
        <dbReference type="ARBA" id="ARBA00006555"/>
    </source>
</evidence>
<evidence type="ECO:0000256" key="7">
    <source>
        <dbReference type="ARBA" id="ARBA00022927"/>
    </source>
</evidence>
<dbReference type="GO" id="GO:0015891">
    <property type="term" value="P:siderophore transport"/>
    <property type="evidence" value="ECO:0007669"/>
    <property type="project" value="InterPro"/>
</dbReference>
<keyword evidence="6 11" id="KW-0812">Transmembrane</keyword>
<dbReference type="InterPro" id="IPR003538">
    <property type="entry name" value="TonB"/>
</dbReference>
<dbReference type="PANTHER" id="PTHR33446">
    <property type="entry name" value="PROTEIN TONB-RELATED"/>
    <property type="match status" value="1"/>
</dbReference>
<keyword evidence="7" id="KW-0653">Protein transport</keyword>
<evidence type="ECO:0000256" key="9">
    <source>
        <dbReference type="ARBA" id="ARBA00023136"/>
    </source>
</evidence>
<dbReference type="RefSeq" id="WP_149941296.1">
    <property type="nucleotide sequence ID" value="NZ_VVZB01000023.1"/>
</dbReference>
<gene>
    <name evidence="13" type="ORF">F2Y61_21695</name>
</gene>
<dbReference type="Pfam" id="PF03544">
    <property type="entry name" value="TonB_C"/>
    <property type="match status" value="1"/>
</dbReference>
<dbReference type="Proteomes" id="UP000347681">
    <property type="component" value="Unassembled WGS sequence"/>
</dbReference>
<dbReference type="InterPro" id="IPR006260">
    <property type="entry name" value="TonB/TolA_C"/>
</dbReference>
<dbReference type="EMBL" id="VVZB01000023">
    <property type="protein sequence ID" value="KAA5379212.1"/>
    <property type="molecule type" value="Genomic_DNA"/>
</dbReference>
<dbReference type="GO" id="GO:0015031">
    <property type="term" value="P:protein transport"/>
    <property type="evidence" value="ECO:0007669"/>
    <property type="project" value="UniProtKB-KW"/>
</dbReference>
<dbReference type="PRINTS" id="PR01374">
    <property type="entry name" value="TONBPROTEIN"/>
</dbReference>
<dbReference type="NCBIfam" id="TIGR01352">
    <property type="entry name" value="tonB_Cterm"/>
    <property type="match status" value="1"/>
</dbReference>
<name>A0A5M5ZNP7_9BACT</name>
<dbReference type="AlphaFoldDB" id="A0A5M5ZNP7"/>
<dbReference type="Gene3D" id="3.30.1150.10">
    <property type="match status" value="1"/>
</dbReference>
<proteinExistence type="inferred from homology"/>
<evidence type="ECO:0000256" key="10">
    <source>
        <dbReference type="SAM" id="MobiDB-lite"/>
    </source>
</evidence>
<dbReference type="GO" id="GO:0031992">
    <property type="term" value="F:energy transducer activity"/>
    <property type="evidence" value="ECO:0007669"/>
    <property type="project" value="InterPro"/>
</dbReference>
<comment type="subcellular location">
    <subcellularLocation>
        <location evidence="1">Cell inner membrane</location>
        <topology evidence="1">Single-pass membrane protein</topology>
        <orientation evidence="1">Periplasmic side</orientation>
    </subcellularLocation>
</comment>
<evidence type="ECO:0000256" key="1">
    <source>
        <dbReference type="ARBA" id="ARBA00004383"/>
    </source>
</evidence>
<comment type="caution">
    <text evidence="13">The sequence shown here is derived from an EMBL/GenBank/DDBJ whole genome shotgun (WGS) entry which is preliminary data.</text>
</comment>
<evidence type="ECO:0000256" key="11">
    <source>
        <dbReference type="SAM" id="Phobius"/>
    </source>
</evidence>
<dbReference type="SUPFAM" id="SSF74653">
    <property type="entry name" value="TolA/TonB C-terminal domain"/>
    <property type="match status" value="1"/>
</dbReference>
<feature type="compositionally biased region" description="Low complexity" evidence="10">
    <location>
        <begin position="84"/>
        <end position="102"/>
    </location>
</feature>
<protein>
    <submittedName>
        <fullName evidence="13">TonB family protein</fullName>
    </submittedName>
</protein>
<feature type="domain" description="TonB C-terminal" evidence="12">
    <location>
        <begin position="279"/>
        <end position="383"/>
    </location>
</feature>
<comment type="similarity">
    <text evidence="2">Belongs to the TonB family.</text>
</comment>
<dbReference type="GO" id="GO:0030288">
    <property type="term" value="C:outer membrane-bounded periplasmic space"/>
    <property type="evidence" value="ECO:0007669"/>
    <property type="project" value="InterPro"/>
</dbReference>
<sequence>MALINCKQCGHSISDKSRKCPKCGTPTIKEEVYVVKETPINNEVSVPEFTPKKKNNKRIIVIRILVVLILILGIIYFGTTFTTSTSNTSSTEISSSTPIATTNESVSQETTEPINLLTDEKLTDLFLRLWRTYGVDREFVPYRNIEGYKIVKGDLNGDGWMDAVINVYATATPNEKANKDYEAKSFIFCFLNNGSNYELASVTKFPSIYFVTDINSMVIYSNCYNNKSGEFIDHNYKLEGDKLVEVIEEDTEVQYEDSERQYGEEEADIQIDTEAQFPGGKDAMYKFLGEKIKYPTIAQENKIEGTVTVQFVVNENGTLSNFEVIKSVGTYADENENIDTADNLLRTEALRLAKLLPNFIPATHNGSPIKSNYTIRIKFSLSQ</sequence>
<keyword evidence="4" id="KW-1003">Cell membrane</keyword>
<accession>A0A5M5ZNP7</accession>
<evidence type="ECO:0000313" key="13">
    <source>
        <dbReference type="EMBL" id="KAA5379212.1"/>
    </source>
</evidence>
<evidence type="ECO:0000313" key="14">
    <source>
        <dbReference type="Proteomes" id="UP000347681"/>
    </source>
</evidence>
<reference evidence="13 14" key="1">
    <citation type="journal article" date="2019" name="Nat. Med.">
        <title>A library of human gut bacterial isolates paired with longitudinal multiomics data enables mechanistic microbiome research.</title>
        <authorList>
            <person name="Poyet M."/>
            <person name="Groussin M."/>
            <person name="Gibbons S.M."/>
            <person name="Avila-Pacheco J."/>
            <person name="Jiang X."/>
            <person name="Kearney S.M."/>
            <person name="Perrotta A.R."/>
            <person name="Berdy B."/>
            <person name="Zhao S."/>
            <person name="Lieberman T.D."/>
            <person name="Swanson P.K."/>
            <person name="Smith M."/>
            <person name="Roesemann S."/>
            <person name="Alexander J.E."/>
            <person name="Rich S.A."/>
            <person name="Livny J."/>
            <person name="Vlamakis H."/>
            <person name="Clish C."/>
            <person name="Bullock K."/>
            <person name="Deik A."/>
            <person name="Scott J."/>
            <person name="Pierce K.A."/>
            <person name="Xavier R.J."/>
            <person name="Alm E.J."/>
        </authorList>
    </citation>
    <scope>NUCLEOTIDE SEQUENCE [LARGE SCALE GENOMIC DNA]</scope>
    <source>
        <strain evidence="13 14">BIOML-A5</strain>
    </source>
</reference>
<evidence type="ECO:0000256" key="4">
    <source>
        <dbReference type="ARBA" id="ARBA00022475"/>
    </source>
</evidence>
<dbReference type="PANTHER" id="PTHR33446:SF2">
    <property type="entry name" value="PROTEIN TONB"/>
    <property type="match status" value="1"/>
</dbReference>
<keyword evidence="5" id="KW-0997">Cell inner membrane</keyword>
<dbReference type="InterPro" id="IPR051045">
    <property type="entry name" value="TonB-dependent_transducer"/>
</dbReference>
<evidence type="ECO:0000256" key="8">
    <source>
        <dbReference type="ARBA" id="ARBA00022989"/>
    </source>
</evidence>
<dbReference type="GO" id="GO:0055085">
    <property type="term" value="P:transmembrane transport"/>
    <property type="evidence" value="ECO:0007669"/>
    <property type="project" value="InterPro"/>
</dbReference>
<evidence type="ECO:0000256" key="5">
    <source>
        <dbReference type="ARBA" id="ARBA00022519"/>
    </source>
</evidence>
<evidence type="ECO:0000256" key="6">
    <source>
        <dbReference type="ARBA" id="ARBA00022692"/>
    </source>
</evidence>
<evidence type="ECO:0000259" key="12">
    <source>
        <dbReference type="PROSITE" id="PS52015"/>
    </source>
</evidence>
<dbReference type="InterPro" id="IPR037682">
    <property type="entry name" value="TonB_C"/>
</dbReference>
<feature type="region of interest" description="Disordered" evidence="10">
    <location>
        <begin position="84"/>
        <end position="111"/>
    </location>
</feature>
<evidence type="ECO:0000256" key="3">
    <source>
        <dbReference type="ARBA" id="ARBA00022448"/>
    </source>
</evidence>
<dbReference type="PROSITE" id="PS52015">
    <property type="entry name" value="TONB_CTD"/>
    <property type="match status" value="1"/>
</dbReference>
<keyword evidence="8 11" id="KW-1133">Transmembrane helix</keyword>
<keyword evidence="9 11" id="KW-0472">Membrane</keyword>
<keyword evidence="3" id="KW-0813">Transport</keyword>